<sequence>MPTVTRGSAILLSSVAMPADTRWAARRDTHSHTCRTAAMSASDACDSPAPQLPCNTPAFDSPGTTSTMKRFPPTTRATALPRQVL</sequence>
<proteinExistence type="predicted"/>
<evidence type="ECO:0000313" key="3">
    <source>
        <dbReference type="Proteomes" id="UP000837857"/>
    </source>
</evidence>
<feature type="region of interest" description="Disordered" evidence="1">
    <location>
        <begin position="56"/>
        <end position="85"/>
    </location>
</feature>
<reference evidence="2" key="1">
    <citation type="submission" date="2022-03" db="EMBL/GenBank/DDBJ databases">
        <authorList>
            <person name="Martin H S."/>
        </authorList>
    </citation>
    <scope>NUCLEOTIDE SEQUENCE</scope>
</reference>
<evidence type="ECO:0000256" key="1">
    <source>
        <dbReference type="SAM" id="MobiDB-lite"/>
    </source>
</evidence>
<name>A0ABN8I2A3_9NEOP</name>
<evidence type="ECO:0000313" key="2">
    <source>
        <dbReference type="EMBL" id="CAH2047121.1"/>
    </source>
</evidence>
<gene>
    <name evidence="2" type="ORF">IPOD504_LOCUS5636</name>
</gene>
<protein>
    <recommendedName>
        <fullName evidence="4">Secreted protein</fullName>
    </recommendedName>
</protein>
<evidence type="ECO:0008006" key="4">
    <source>
        <dbReference type="Google" id="ProtNLM"/>
    </source>
</evidence>
<organism evidence="2 3">
    <name type="scientific">Iphiclides podalirius</name>
    <name type="common">scarce swallowtail</name>
    <dbReference type="NCBI Taxonomy" id="110791"/>
    <lineage>
        <taxon>Eukaryota</taxon>
        <taxon>Metazoa</taxon>
        <taxon>Ecdysozoa</taxon>
        <taxon>Arthropoda</taxon>
        <taxon>Hexapoda</taxon>
        <taxon>Insecta</taxon>
        <taxon>Pterygota</taxon>
        <taxon>Neoptera</taxon>
        <taxon>Endopterygota</taxon>
        <taxon>Lepidoptera</taxon>
        <taxon>Glossata</taxon>
        <taxon>Ditrysia</taxon>
        <taxon>Papilionoidea</taxon>
        <taxon>Papilionidae</taxon>
        <taxon>Papilioninae</taxon>
        <taxon>Iphiclides</taxon>
    </lineage>
</organism>
<dbReference type="EMBL" id="OW152829">
    <property type="protein sequence ID" value="CAH2047121.1"/>
    <property type="molecule type" value="Genomic_DNA"/>
</dbReference>
<feature type="non-terminal residue" evidence="2">
    <location>
        <position position="85"/>
    </location>
</feature>
<accession>A0ABN8I2A3</accession>
<dbReference type="Proteomes" id="UP000837857">
    <property type="component" value="Chromosome 17"/>
</dbReference>
<keyword evidence="3" id="KW-1185">Reference proteome</keyword>